<dbReference type="CDD" id="cd01840">
    <property type="entry name" value="SGNH_hydrolase_yrhL_like"/>
    <property type="match status" value="1"/>
</dbReference>
<accession>A0A0R1MA06</accession>
<feature type="transmembrane region" description="Helical" evidence="9">
    <location>
        <begin position="383"/>
        <end position="401"/>
    </location>
</feature>
<evidence type="ECO:0000256" key="5">
    <source>
        <dbReference type="ARBA" id="ARBA00022989"/>
    </source>
</evidence>
<keyword evidence="5 9" id="KW-1133">Transmembrane helix</keyword>
<dbReference type="OrthoDB" id="9796461at2"/>
<keyword evidence="3 11" id="KW-0808">Transferase</keyword>
<feature type="transmembrane region" description="Helical" evidence="9">
    <location>
        <begin position="12"/>
        <end position="31"/>
    </location>
</feature>
<dbReference type="AlphaFoldDB" id="A0A0R1MA06"/>
<evidence type="ECO:0000256" key="7">
    <source>
        <dbReference type="ARBA" id="ARBA00023315"/>
    </source>
</evidence>
<evidence type="ECO:0000256" key="6">
    <source>
        <dbReference type="ARBA" id="ARBA00023136"/>
    </source>
</evidence>
<dbReference type="PANTHER" id="PTHR23028">
    <property type="entry name" value="ACETYLTRANSFERASE"/>
    <property type="match status" value="1"/>
</dbReference>
<dbReference type="InterPro" id="IPR002656">
    <property type="entry name" value="Acyl_transf_3_dom"/>
</dbReference>
<dbReference type="Gene3D" id="3.40.50.1110">
    <property type="entry name" value="SGNH hydrolase"/>
    <property type="match status" value="1"/>
</dbReference>
<reference evidence="11 12" key="1">
    <citation type="journal article" date="2015" name="Genome Announc.">
        <title>Expanding the biotechnology potential of lactobacilli through comparative genomics of 213 strains and associated genera.</title>
        <authorList>
            <person name="Sun Z."/>
            <person name="Harris H.M."/>
            <person name="McCann A."/>
            <person name="Guo C."/>
            <person name="Argimon S."/>
            <person name="Zhang W."/>
            <person name="Yang X."/>
            <person name="Jeffery I.B."/>
            <person name="Cooney J.C."/>
            <person name="Kagawa T.F."/>
            <person name="Liu W."/>
            <person name="Song Y."/>
            <person name="Salvetti E."/>
            <person name="Wrobel A."/>
            <person name="Rasinkangas P."/>
            <person name="Parkhill J."/>
            <person name="Rea M.C."/>
            <person name="O'Sullivan O."/>
            <person name="Ritari J."/>
            <person name="Douillard F.P."/>
            <person name="Paul Ross R."/>
            <person name="Yang R."/>
            <person name="Briner A.E."/>
            <person name="Felis G.E."/>
            <person name="de Vos W.M."/>
            <person name="Barrangou R."/>
            <person name="Klaenhammer T.R."/>
            <person name="Caufield P.W."/>
            <person name="Cui Y."/>
            <person name="Zhang H."/>
            <person name="O'Toole P.W."/>
        </authorList>
    </citation>
    <scope>NUCLEOTIDE SEQUENCE [LARGE SCALE GENOMIC DNA]</scope>
    <source>
        <strain evidence="11 12">DSM 19972</strain>
    </source>
</reference>
<dbReference type="Proteomes" id="UP000051686">
    <property type="component" value="Unassembled WGS sequence"/>
</dbReference>
<organism evidence="11 12">
    <name type="scientific">Liquorilactobacillus oeni DSM 19972</name>
    <dbReference type="NCBI Taxonomy" id="1423777"/>
    <lineage>
        <taxon>Bacteria</taxon>
        <taxon>Bacillati</taxon>
        <taxon>Bacillota</taxon>
        <taxon>Bacilli</taxon>
        <taxon>Lactobacillales</taxon>
        <taxon>Lactobacillaceae</taxon>
        <taxon>Liquorilactobacillus</taxon>
    </lineage>
</organism>
<evidence type="ECO:0000256" key="4">
    <source>
        <dbReference type="ARBA" id="ARBA00022692"/>
    </source>
</evidence>
<evidence type="ECO:0000256" key="8">
    <source>
        <dbReference type="SAM" id="MobiDB-lite"/>
    </source>
</evidence>
<dbReference type="STRING" id="1423777.FD46_GL001865"/>
<feature type="transmembrane region" description="Helical" evidence="9">
    <location>
        <begin position="268"/>
        <end position="287"/>
    </location>
</feature>
<dbReference type="PANTHER" id="PTHR23028:SF53">
    <property type="entry name" value="ACYL_TRANSF_3 DOMAIN-CONTAINING PROTEIN"/>
    <property type="match status" value="1"/>
</dbReference>
<dbReference type="GO" id="GO:0005886">
    <property type="term" value="C:plasma membrane"/>
    <property type="evidence" value="ECO:0007669"/>
    <property type="project" value="UniProtKB-SubCell"/>
</dbReference>
<keyword evidence="2" id="KW-1003">Cell membrane</keyword>
<feature type="transmembrane region" description="Helical" evidence="9">
    <location>
        <begin position="173"/>
        <end position="191"/>
    </location>
</feature>
<dbReference type="GO" id="GO:0016747">
    <property type="term" value="F:acyltransferase activity, transferring groups other than amino-acyl groups"/>
    <property type="evidence" value="ECO:0007669"/>
    <property type="project" value="InterPro"/>
</dbReference>
<protein>
    <submittedName>
        <fullName evidence="11">Acyltransferase</fullName>
    </submittedName>
</protein>
<dbReference type="RefSeq" id="WP_057896678.1">
    <property type="nucleotide sequence ID" value="NZ_AZEH01000039.1"/>
</dbReference>
<evidence type="ECO:0000256" key="3">
    <source>
        <dbReference type="ARBA" id="ARBA00022679"/>
    </source>
</evidence>
<dbReference type="Pfam" id="PF01757">
    <property type="entry name" value="Acyl_transf_3"/>
    <property type="match status" value="1"/>
</dbReference>
<gene>
    <name evidence="11" type="ORF">FD46_GL001865</name>
</gene>
<dbReference type="InterPro" id="IPR050879">
    <property type="entry name" value="Acyltransferase_3"/>
</dbReference>
<evidence type="ECO:0000256" key="2">
    <source>
        <dbReference type="ARBA" id="ARBA00022475"/>
    </source>
</evidence>
<feature type="transmembrane region" description="Helical" evidence="9">
    <location>
        <begin position="206"/>
        <end position="224"/>
    </location>
</feature>
<feature type="transmembrane region" description="Helical" evidence="9">
    <location>
        <begin position="308"/>
        <end position="325"/>
    </location>
</feature>
<keyword evidence="7 11" id="KW-0012">Acyltransferase</keyword>
<feature type="transmembrane region" description="Helical" evidence="9">
    <location>
        <begin position="331"/>
        <end position="352"/>
    </location>
</feature>
<feature type="transmembrane region" description="Helical" evidence="9">
    <location>
        <begin position="236"/>
        <end position="256"/>
    </location>
</feature>
<keyword evidence="4 9" id="KW-0812">Transmembrane</keyword>
<feature type="compositionally biased region" description="Low complexity" evidence="8">
    <location>
        <begin position="444"/>
        <end position="461"/>
    </location>
</feature>
<comment type="subcellular location">
    <subcellularLocation>
        <location evidence="1">Cell membrane</location>
        <topology evidence="1">Multi-pass membrane protein</topology>
    </subcellularLocation>
</comment>
<evidence type="ECO:0000256" key="1">
    <source>
        <dbReference type="ARBA" id="ARBA00004651"/>
    </source>
</evidence>
<feature type="transmembrane region" description="Helical" evidence="9">
    <location>
        <begin position="37"/>
        <end position="59"/>
    </location>
</feature>
<evidence type="ECO:0000256" key="9">
    <source>
        <dbReference type="SAM" id="Phobius"/>
    </source>
</evidence>
<comment type="caution">
    <text evidence="11">The sequence shown here is derived from an EMBL/GenBank/DDBJ whole genome shotgun (WGS) entry which is preliminary data.</text>
</comment>
<keyword evidence="6 9" id="KW-0472">Membrane</keyword>
<keyword evidence="12" id="KW-1185">Reference proteome</keyword>
<dbReference type="EMBL" id="AZEH01000039">
    <property type="protein sequence ID" value="KRL04729.1"/>
    <property type="molecule type" value="Genomic_DNA"/>
</dbReference>
<evidence type="ECO:0000313" key="11">
    <source>
        <dbReference type="EMBL" id="KRL04729.1"/>
    </source>
</evidence>
<evidence type="ECO:0000259" key="10">
    <source>
        <dbReference type="Pfam" id="PF01757"/>
    </source>
</evidence>
<feature type="transmembrane region" description="Helical" evidence="9">
    <location>
        <begin position="149"/>
        <end position="166"/>
    </location>
</feature>
<feature type="transmembrane region" description="Helical" evidence="9">
    <location>
        <begin position="80"/>
        <end position="98"/>
    </location>
</feature>
<dbReference type="SUPFAM" id="SSF52266">
    <property type="entry name" value="SGNH hydrolase"/>
    <property type="match status" value="1"/>
</dbReference>
<evidence type="ECO:0000313" key="12">
    <source>
        <dbReference type="Proteomes" id="UP000051686"/>
    </source>
</evidence>
<feature type="region of interest" description="Disordered" evidence="8">
    <location>
        <begin position="428"/>
        <end position="466"/>
    </location>
</feature>
<dbReference type="InterPro" id="IPR036514">
    <property type="entry name" value="SGNH_hydro_sf"/>
</dbReference>
<dbReference type="PATRIC" id="fig|1423777.3.peg.1920"/>
<sequence length="636" mass="72390">MEANRKKRRYITGFDGIRSLAVVAVILYHLVPYDIQGGYLGVPIFFVLSGYLITDILNAEIRKSGKVNVWNFYKKRMKRLYPALVAMVIGTSAYITLFQRDMLQNIRQTIIANLVYVYNWVQVRQGQSYFDRFGPQAPFTHLWSLSIEGQFYLFWPLILTVLWVLLRKKQPVFDVIFIVAFISALMMALLYRQGQDPSRIYFGTDTRMFAILLGAALSILWPSGSLKSNLNKKGRWFLDMIGTLSLALIILMFFNMPGESELTYRGGMFFFTVIATLFVATVAHPGADMNSVMSNPLFTWLGKRSYGIYLYQFPVMIFYEARVTNIADHPWIHSLIEITIIILISHISYVYLELPLQHFDYSQTKRVVTEFLKRNSRYGWQRLWVFAGLILGVLALAGAVTEPSASTNKNSQQLKQVIEKNQRTVARGNSLEQKKDVTSKKVAKSAASQSTSSSQAQSSSSENTNAKPYDLSEIQKQQAQKLSITAVGDSVMADGSAKLQEIFPQMYIDAQVGRQARDAIAVLQSLAQKGRLANVVLISLGTNGPFSDDELSQIMSAVGNRQVFWINTHVPTRRWQNQVNDSLKTAATKYHNLKVIDWYGYSNNHSDWFYEDNVHPNEYGLNYYSSYIAKEILEHS</sequence>
<feature type="domain" description="Acyltransferase 3" evidence="10">
    <location>
        <begin position="12"/>
        <end position="345"/>
    </location>
</feature>
<name>A0A0R1MA06_9LACO</name>
<proteinExistence type="predicted"/>
<dbReference type="GO" id="GO:0009103">
    <property type="term" value="P:lipopolysaccharide biosynthetic process"/>
    <property type="evidence" value="ECO:0007669"/>
    <property type="project" value="TreeGrafter"/>
</dbReference>